<dbReference type="GO" id="GO:0004222">
    <property type="term" value="F:metalloendopeptidase activity"/>
    <property type="evidence" value="ECO:0007669"/>
    <property type="project" value="InterPro"/>
</dbReference>
<keyword evidence="7 24" id="KW-0732">Signal</keyword>
<keyword evidence="14 21" id="KW-0325">Glycoprotein</keyword>
<feature type="disulfide bond" evidence="20">
    <location>
        <begin position="599"/>
        <end position="611"/>
    </location>
</feature>
<reference evidence="26 27" key="1">
    <citation type="journal article" date="2018" name="G3 (Bethesda)">
        <title>A High-Quality Reference Genome for the Invasive Mosquitofish Gambusia affinis Using a Chicago Library.</title>
        <authorList>
            <person name="Hoffberg S.L."/>
            <person name="Troendle N.J."/>
            <person name="Glenn T.C."/>
            <person name="Mahmud O."/>
            <person name="Louha S."/>
            <person name="Chalopin D."/>
            <person name="Bennetzen J.L."/>
            <person name="Mauricio R."/>
        </authorList>
    </citation>
    <scope>NUCLEOTIDE SEQUENCE [LARGE SCALE GENOMIC DNA]</scope>
    <source>
        <strain evidence="26">NE01/NJP1002.9</strain>
        <tissue evidence="26">Muscle</tissue>
    </source>
</reference>
<dbReference type="GO" id="GO:0006508">
    <property type="term" value="P:proteolysis"/>
    <property type="evidence" value="ECO:0007669"/>
    <property type="project" value="UniProtKB-KW"/>
</dbReference>
<keyword evidence="6 16" id="KW-0479">Metal-binding</keyword>
<feature type="disulfide bond" evidence="20">
    <location>
        <begin position="513"/>
        <end position="534"/>
    </location>
</feature>
<feature type="domain" description="Peptidase M12B" evidence="25">
    <location>
        <begin position="1166"/>
        <end position="1375"/>
    </location>
</feature>
<feature type="disulfide bond" evidence="17">
    <location>
        <begin position="1443"/>
        <end position="1454"/>
    </location>
</feature>
<feature type="active site" evidence="15 22">
    <location>
        <position position="1310"/>
    </location>
</feature>
<evidence type="ECO:0000313" key="26">
    <source>
        <dbReference type="EMBL" id="PWA32231.1"/>
    </source>
</evidence>
<accession>A0A315W960</accession>
<evidence type="ECO:0000256" key="23">
    <source>
        <dbReference type="SAM" id="MobiDB-lite"/>
    </source>
</evidence>
<dbReference type="InterPro" id="IPR006586">
    <property type="entry name" value="ADAM_Cys-rich"/>
</dbReference>
<dbReference type="Pfam" id="PF01421">
    <property type="entry name" value="Reprolysin"/>
    <property type="match status" value="2"/>
</dbReference>
<evidence type="ECO:0000256" key="20">
    <source>
        <dbReference type="PIRSR" id="PIRSR613276-3"/>
    </source>
</evidence>
<dbReference type="PRINTS" id="PR01857">
    <property type="entry name" value="ADAMTSFAMILY"/>
</dbReference>
<keyword evidence="8" id="KW-0677">Repeat</keyword>
<feature type="disulfide bond" evidence="20">
    <location>
        <begin position="377"/>
        <end position="476"/>
    </location>
</feature>
<sequence>MPRLLGALTGGMLWFRLLLQLLCVVEFGAGVSTFQGFYLPPASGSLHTPARRTDGVVRTIDRIYNGGGKVGYLVYLDGRRFQLDMERDESVLSHHFSPQYALAMMGQSPAPQQRECAYRGTVDSNPESLAVLSLCGGGLEGFFAVNHSRYTITPIIRAKGHEHDTRALHDRDAESALHVFTRESFSFEALSEGRESCGTRDGKRGRRDAAERRRHRGRGKERRDGEEGHGERGRRWWSRLAKEPGARRKRSVSRARHVELLLVADDSMTKKYGRDLNHYLLTLASIASKLYGHASIENPIRLSVVKVITVSENEKGLEVTKNAAATLKSFCKWQNQQNPLDDDHQHHHDAAILFTRQDLCGHHSCDTLGMADVGTICSPERSCAVIEDDGLHAAFTVAHEIVARHVAHSASSLSGDSGHLLGLSHDDSKFCEERFGVNSHKQLMSSILTSIDASKPWSRCTSSTITDFFDDGNAECLLDSPRQPLLGPEELPGQSYDAVRQCRLAFGLEYTVCPGMDVCSRLWCAVIRQGQMVCLTKKLPAVEGTPCGKGRICLQGKCVDKTRKKHYSTSNHGSWSSWGPWGACSRTCGGGVQFAQRLCNNPAPRNNGRYCIGKRAIYRTCNVFPPCPPSSKSFRQEQCEVRNGPQTDPKGVKTFVEWVPKYAGILPKDVCKLTCRAKGTGYYVVFSQRVADGTECRPHSSSVCVKGKCIRTGCDGIIGSKLQFDKCGICGGDSMGCIRVVGNFTKKSKGYTDIVKIPAGSTHIKVRQHMAKDQTRFTAYLALRRPGSEYLLNGKFMISTSETIIPLNGSLLNYSGWTHHDEWLHSMGPGALKEALVVQILATDSKKPLDVRYSYYMPRWTAPQQHLNSKLTPLQSTTTTSTTTRSTTVSTTTVSSAPAALLLRPTTASVSSTPLPGPKWVTGPWMTCSRTCDTGWQSRTVQCKDQDGKLSKGCVLSARPSAFKHFRCAWEESTVVPVRLDQSESGSEPWRTLSAEEEEKEAQTRLYRLDAFGKQLVLQLEPDQTFLAPGFVFHVVGSPESAPVREAEGAAEPGCFFSGTVNGEKRSAAALNLCHGLTGGFYFQGEEYFIQPLNSSEFLRGREEEGAHMVRRRSRATLAEEGSSKCGVSEDEERVPSNLEQEAGHGAPNADQTANRRTRRFVSTPRYLEIMLVADQSMAEFHGAGLKPYLLTIMAVASRLYHHPSIHNSISLAVVKLLVVYEEERGPQVSTNAAMTLRNFCQWQRQHNPPSDRHPEHYDTAILFTRMDLCGAHSCDTLGMADVGTVCDPERSCSIIEDDGLQAAFTVAHELGHVFNMPHDDAQLCSGVNGAHWSSHMMASTLSNLDQRQPWSPCSALMITSFLDNGHGQCLLDKPVKAQPLPQPLPGTVYSADQQCRLTFGEDSQHCPDLSTTCAALWCTVTTSNGWVVCQTKNFPWADGTSCGHESYCLAGRCLNKTQAAEHQTPVNGGWGVWGPWGDCSRTCGGGVQYSFRSCDNPLPKNGGKYCEGKRIQYRSCNTEVCPDTNGLSFREEQCLAHNDMSAQLSLGSGDGVEWVPKYAGVSPKDRCKLVCRAKGTGYFFVLKPKVADGTPCSPDSTSVCVQGQCVKAGCDRIIGSNRRFDKCGVCGGDGSSCKKVSGSLEHSRPGYQDVVTIPAGATHLDVKQRSPGNGRQDNSYLAVRRLDGTYLLNGDYKLMTMETDLTLQGALLRYSGSSANLERLRSFAPLPEPINIQVLSVGDAPRPRVKYSYFAPRPNNAASTSSNNGGHRPSINAIREFGGAEWTLREWGPCSQTCGGGLQQREVVCLDPQGRTSRDCPEELRPLVSRSCASHLCPSWLSGQWSECSKTCGRGFRKRPLRCIGHDGHTLALDSCDPKDRPRPLLEMCNQRAC</sequence>
<evidence type="ECO:0000256" key="5">
    <source>
        <dbReference type="ARBA" id="ARBA00022685"/>
    </source>
</evidence>
<keyword evidence="10 16" id="KW-0862">Zinc</keyword>
<feature type="region of interest" description="Disordered" evidence="23">
    <location>
        <begin position="1109"/>
        <end position="1158"/>
    </location>
</feature>
<feature type="disulfide bond" evidence="20">
    <location>
        <begin position="331"/>
        <end position="383"/>
    </location>
</feature>
<keyword evidence="4" id="KW-0645">Protease</keyword>
<keyword evidence="16" id="KW-0106">Calcium</keyword>
<dbReference type="Gene3D" id="3.40.390.10">
    <property type="entry name" value="Collagenase (Catalytic Domain)"/>
    <property type="match status" value="2"/>
</dbReference>
<organism evidence="26 27">
    <name type="scientific">Gambusia affinis</name>
    <name type="common">Western mosquitofish</name>
    <name type="synonym">Heterandria affinis</name>
    <dbReference type="NCBI Taxonomy" id="33528"/>
    <lineage>
        <taxon>Eukaryota</taxon>
        <taxon>Metazoa</taxon>
        <taxon>Chordata</taxon>
        <taxon>Craniata</taxon>
        <taxon>Vertebrata</taxon>
        <taxon>Euteleostomi</taxon>
        <taxon>Actinopterygii</taxon>
        <taxon>Neopterygii</taxon>
        <taxon>Teleostei</taxon>
        <taxon>Neoteleostei</taxon>
        <taxon>Acanthomorphata</taxon>
        <taxon>Ovalentaria</taxon>
        <taxon>Atherinomorphae</taxon>
        <taxon>Cyprinodontiformes</taxon>
        <taxon>Poeciliidae</taxon>
        <taxon>Poeciliinae</taxon>
        <taxon>Gambusia</taxon>
    </lineage>
</organism>
<dbReference type="SUPFAM" id="SSF82895">
    <property type="entry name" value="TSP-1 type 1 repeat"/>
    <property type="match status" value="5"/>
</dbReference>
<dbReference type="InterPro" id="IPR036383">
    <property type="entry name" value="TSP1_rpt_sf"/>
</dbReference>
<feature type="chain" id="PRO_5016356583" description="Peptidase M12B domain-containing protein" evidence="24">
    <location>
        <begin position="31"/>
        <end position="1891"/>
    </location>
</feature>
<feature type="binding site" evidence="16">
    <location>
        <position position="1373"/>
    </location>
    <ligand>
        <name>Ca(2+)</name>
        <dbReference type="ChEBI" id="CHEBI:29108"/>
        <label>1</label>
    </ligand>
</feature>
<evidence type="ECO:0000256" key="10">
    <source>
        <dbReference type="ARBA" id="ARBA00022833"/>
    </source>
</evidence>
<feature type="disulfide bond" evidence="20">
    <location>
        <begin position="588"/>
        <end position="627"/>
    </location>
</feature>
<keyword evidence="5" id="KW-0165">Cleavage on pair of basic residues</keyword>
<evidence type="ECO:0000256" key="15">
    <source>
        <dbReference type="PIRSR" id="PIRSR613273-1"/>
    </source>
</evidence>
<feature type="compositionally biased region" description="Basic and acidic residues" evidence="23">
    <location>
        <begin position="195"/>
        <end position="211"/>
    </location>
</feature>
<feature type="disulfide bond" evidence="17">
    <location>
        <begin position="1287"/>
        <end position="1370"/>
    </location>
</feature>
<evidence type="ECO:0000256" key="21">
    <source>
        <dbReference type="PIRSR" id="PIRSR613276-4"/>
    </source>
</evidence>
<comment type="subcellular location">
    <subcellularLocation>
        <location evidence="1">Secreted</location>
        <location evidence="1">Extracellular space</location>
        <location evidence="1">Extracellular matrix</location>
    </subcellularLocation>
</comment>
<feature type="disulfide bond" evidence="17">
    <location>
        <begin position="1396"/>
        <end position="1419"/>
    </location>
</feature>
<feature type="region of interest" description="Disordered" evidence="23">
    <location>
        <begin position="1750"/>
        <end position="1770"/>
    </location>
</feature>
<dbReference type="SUPFAM" id="SSF55486">
    <property type="entry name" value="Metalloproteases ('zincins'), catalytic domain"/>
    <property type="match status" value="2"/>
</dbReference>
<dbReference type="EMBL" id="NHOQ01000199">
    <property type="protein sequence ID" value="PWA32231.1"/>
    <property type="molecule type" value="Genomic_DNA"/>
</dbReference>
<feature type="binding site" evidence="16 22">
    <location>
        <position position="1313"/>
    </location>
    <ligand>
        <name>Zn(2+)</name>
        <dbReference type="ChEBI" id="CHEBI:29105"/>
        <note>catalytic</note>
    </ligand>
</feature>
<feature type="disulfide bond" evidence="20">
    <location>
        <begin position="519"/>
        <end position="553"/>
    </location>
</feature>
<dbReference type="Gene3D" id="2.60.120.830">
    <property type="match status" value="2"/>
</dbReference>
<feature type="disulfide bond" evidence="17">
    <location>
        <begin position="1484"/>
        <end position="1522"/>
    </location>
</feature>
<evidence type="ECO:0000256" key="11">
    <source>
        <dbReference type="ARBA" id="ARBA00023049"/>
    </source>
</evidence>
<feature type="disulfide bond" evidence="17">
    <location>
        <begin position="1325"/>
        <end position="1354"/>
    </location>
</feature>
<feature type="binding site" evidence="19">
    <location>
        <position position="419"/>
    </location>
    <ligand>
        <name>Zn(2+)</name>
        <dbReference type="ChEBI" id="CHEBI:29105"/>
        <note>catalytic</note>
    </ligand>
</feature>
<keyword evidence="12" id="KW-0865">Zymogen</keyword>
<evidence type="ECO:0000256" key="2">
    <source>
        <dbReference type="ARBA" id="ARBA00022525"/>
    </source>
</evidence>
<evidence type="ECO:0000256" key="13">
    <source>
        <dbReference type="ARBA" id="ARBA00023157"/>
    </source>
</evidence>
<feature type="disulfide bond" evidence="17">
    <location>
        <begin position="1407"/>
        <end position="1430"/>
    </location>
</feature>
<feature type="disulfide bond" evidence="17">
    <location>
        <begin position="1241"/>
        <end position="1293"/>
    </location>
</feature>
<dbReference type="Pfam" id="PF19030">
    <property type="entry name" value="TSP1_ADAMTS"/>
    <property type="match status" value="3"/>
</dbReference>
<feature type="binding site" evidence="16">
    <location>
        <position position="1252"/>
    </location>
    <ligand>
        <name>Ca(2+)</name>
        <dbReference type="ChEBI" id="CHEBI:29108"/>
        <label>1</label>
    </ligand>
</feature>
<dbReference type="PRINTS" id="PR01860">
    <property type="entry name" value="ADAMTS5"/>
</dbReference>
<evidence type="ECO:0000256" key="24">
    <source>
        <dbReference type="SAM" id="SignalP"/>
    </source>
</evidence>
<dbReference type="Pfam" id="PF00090">
    <property type="entry name" value="TSP_1"/>
    <property type="match status" value="2"/>
</dbReference>
<feature type="compositionally biased region" description="Low complexity" evidence="23">
    <location>
        <begin position="1756"/>
        <end position="1765"/>
    </location>
</feature>
<dbReference type="Pfam" id="PF05986">
    <property type="entry name" value="ADAMTS_spacer1"/>
    <property type="match status" value="2"/>
</dbReference>
<dbReference type="Pfam" id="PF01562">
    <property type="entry name" value="Pep_M12B_propep"/>
    <property type="match status" value="1"/>
</dbReference>
<keyword evidence="11" id="KW-0482">Metalloprotease</keyword>
<keyword evidence="13 17" id="KW-1015">Disulfide bond</keyword>
<dbReference type="FunFam" id="3.40.390.10:FF:000001">
    <property type="entry name" value="A disintegrin and metalloproteinase with thrombospondin motifs 1"/>
    <property type="match status" value="2"/>
</dbReference>
<feature type="disulfide bond" evidence="17">
    <location>
        <begin position="1480"/>
        <end position="1517"/>
    </location>
</feature>
<proteinExistence type="predicted"/>
<dbReference type="Pfam" id="PF17771">
    <property type="entry name" value="ADAMTS_CR_2"/>
    <property type="match status" value="2"/>
</dbReference>
<dbReference type="InterPro" id="IPR013276">
    <property type="entry name" value="Pept_M12B_ADAM-TS5"/>
</dbReference>
<keyword evidence="27" id="KW-1185">Reference proteome</keyword>
<feature type="disulfide bond" evidence="20">
    <location>
        <begin position="431"/>
        <end position="460"/>
    </location>
</feature>
<keyword evidence="3" id="KW-0272">Extracellular matrix</keyword>
<feature type="disulfide bond" evidence="20">
    <location>
        <begin position="502"/>
        <end position="524"/>
    </location>
</feature>
<feature type="binding site" evidence="19">
    <location>
        <position position="425"/>
    </location>
    <ligand>
        <name>Zn(2+)</name>
        <dbReference type="ChEBI" id="CHEBI:29105"/>
        <note>catalytic</note>
    </ligand>
</feature>
<feature type="disulfide bond" evidence="20">
    <location>
        <begin position="584"/>
        <end position="621"/>
    </location>
</feature>
<comment type="caution">
    <text evidence="26">The sequence shown here is derived from an EMBL/GenBank/DDBJ whole genome shotgun (WGS) entry which is preliminary data.</text>
</comment>
<evidence type="ECO:0000256" key="4">
    <source>
        <dbReference type="ARBA" id="ARBA00022670"/>
    </source>
</evidence>
<dbReference type="InterPro" id="IPR041645">
    <property type="entry name" value="ADAMTS_CR_2"/>
</dbReference>
<evidence type="ECO:0000256" key="1">
    <source>
        <dbReference type="ARBA" id="ARBA00004498"/>
    </source>
</evidence>
<evidence type="ECO:0000256" key="6">
    <source>
        <dbReference type="ARBA" id="ARBA00022723"/>
    </source>
</evidence>
<evidence type="ECO:0000256" key="19">
    <source>
        <dbReference type="PIRSR" id="PIRSR613276-2"/>
    </source>
</evidence>
<evidence type="ECO:0000313" key="27">
    <source>
        <dbReference type="Proteomes" id="UP000250572"/>
    </source>
</evidence>
<feature type="disulfide bond" evidence="17">
    <location>
        <begin position="1495"/>
        <end position="1507"/>
    </location>
</feature>
<evidence type="ECO:0000256" key="9">
    <source>
        <dbReference type="ARBA" id="ARBA00022801"/>
    </source>
</evidence>
<dbReference type="InterPro" id="IPR000884">
    <property type="entry name" value="TSP1_rpt"/>
</dbReference>
<comment type="cofactor">
    <cofactor evidence="16">
        <name>Zn(2+)</name>
        <dbReference type="ChEBI" id="CHEBI:29105"/>
    </cofactor>
    <text evidence="16">Binds 1 zinc ion per subunit.</text>
</comment>
<feature type="binding site" description="in inhibited form" evidence="19">
    <location>
        <position position="197"/>
    </location>
    <ligand>
        <name>Zn(2+)</name>
        <dbReference type="ChEBI" id="CHEBI:29105"/>
        <note>catalytic</note>
    </ligand>
</feature>
<feature type="signal peptide" evidence="24">
    <location>
        <begin position="1"/>
        <end position="30"/>
    </location>
</feature>
<dbReference type="InterPro" id="IPR050439">
    <property type="entry name" value="ADAMTS_ADAMTS-like"/>
</dbReference>
<feature type="binding site" evidence="16">
    <location>
        <position position="1169"/>
    </location>
    <ligand>
        <name>Ca(2+)</name>
        <dbReference type="ChEBI" id="CHEBI:29108"/>
        <label>1</label>
    </ligand>
</feature>
<feature type="binding site" evidence="16">
    <location>
        <position position="1169"/>
    </location>
    <ligand>
        <name>Ca(2+)</name>
        <dbReference type="ChEBI" id="CHEBI:29108"/>
        <label>2</label>
    </ligand>
</feature>
<feature type="disulfide bond" evidence="20">
    <location>
        <begin position="360"/>
        <end position="365"/>
    </location>
</feature>
<feature type="region of interest" description="Disordered" evidence="23">
    <location>
        <begin position="195"/>
        <end position="233"/>
    </location>
</feature>
<evidence type="ECO:0000256" key="22">
    <source>
        <dbReference type="PROSITE-ProRule" id="PRU00276"/>
    </source>
</evidence>
<feature type="domain" description="Peptidase M12B" evidence="25">
    <location>
        <begin position="256"/>
        <end position="481"/>
    </location>
</feature>
<evidence type="ECO:0000256" key="18">
    <source>
        <dbReference type="PIRSR" id="PIRSR613276-1"/>
    </source>
</evidence>
<dbReference type="SMART" id="SM00209">
    <property type="entry name" value="TSP1"/>
    <property type="match status" value="5"/>
</dbReference>
<keyword evidence="9" id="KW-0378">Hydrolase</keyword>
<dbReference type="InterPro" id="IPR010294">
    <property type="entry name" value="ADAMTS_spacer1"/>
</dbReference>
<feature type="binding site" evidence="16">
    <location>
        <position position="1370"/>
    </location>
    <ligand>
        <name>Ca(2+)</name>
        <dbReference type="ChEBI" id="CHEBI:29108"/>
        <label>1</label>
    </ligand>
</feature>
<evidence type="ECO:0000256" key="3">
    <source>
        <dbReference type="ARBA" id="ARBA00022530"/>
    </source>
</evidence>
<dbReference type="CDD" id="cd04273">
    <property type="entry name" value="ZnMc_ADAMTS_like"/>
    <property type="match status" value="2"/>
</dbReference>
<dbReference type="GO" id="GO:0008270">
    <property type="term" value="F:zinc ion binding"/>
    <property type="evidence" value="ECO:0007669"/>
    <property type="project" value="InterPro"/>
</dbReference>
<evidence type="ECO:0000256" key="17">
    <source>
        <dbReference type="PIRSR" id="PIRSR613273-3"/>
    </source>
</evidence>
<dbReference type="InterPro" id="IPR024079">
    <property type="entry name" value="MetalloPept_cat_dom_sf"/>
</dbReference>
<evidence type="ECO:0000256" key="14">
    <source>
        <dbReference type="ARBA" id="ARBA00023180"/>
    </source>
</evidence>
<dbReference type="PANTHER" id="PTHR13723:SF40">
    <property type="entry name" value="A DISINTEGRIN AND METALLOPROTEINASE WITH THROMBOSPONDIN MOTIFS 1"/>
    <property type="match status" value="1"/>
</dbReference>
<feature type="binding site" evidence="16">
    <location>
        <position position="1252"/>
    </location>
    <ligand>
        <name>Ca(2+)</name>
        <dbReference type="ChEBI" id="CHEBI:29108"/>
        <label>2</label>
    </ligand>
</feature>
<dbReference type="SMART" id="SM00608">
    <property type="entry name" value="ACR"/>
    <property type="match status" value="1"/>
</dbReference>
<dbReference type="InterPro" id="IPR045371">
    <property type="entry name" value="ADAMTS_CR_3"/>
</dbReference>
<dbReference type="InterPro" id="IPR001590">
    <property type="entry name" value="Peptidase_M12B"/>
</dbReference>
<dbReference type="InterPro" id="IPR002870">
    <property type="entry name" value="Peptidase_M12B_N"/>
</dbReference>
<feature type="binding site" evidence="16 22">
    <location>
        <position position="1319"/>
    </location>
    <ligand>
        <name>Zn(2+)</name>
        <dbReference type="ChEBI" id="CHEBI:29105"/>
        <note>catalytic</note>
    </ligand>
</feature>
<feature type="active site" evidence="18">
    <location>
        <position position="400"/>
    </location>
</feature>
<evidence type="ECO:0000259" key="25">
    <source>
        <dbReference type="PROSITE" id="PS50215"/>
    </source>
</evidence>
<dbReference type="PANTHER" id="PTHR13723">
    <property type="entry name" value="ADAMTS A DISINTEGRIN AND METALLOPROTEASE WITH THROMBOSPONDIN MOTIFS PROTEASE"/>
    <property type="match status" value="1"/>
</dbReference>
<feature type="compositionally biased region" description="Basic and acidic residues" evidence="23">
    <location>
        <begin position="221"/>
        <end position="233"/>
    </location>
</feature>
<evidence type="ECO:0000256" key="8">
    <source>
        <dbReference type="ARBA" id="ARBA00022737"/>
    </source>
</evidence>
<comment type="caution">
    <text evidence="22">Lacks conserved residue(s) required for the propagation of feature annotation.</text>
</comment>
<dbReference type="GO" id="GO:0030198">
    <property type="term" value="P:extracellular matrix organization"/>
    <property type="evidence" value="ECO:0007669"/>
    <property type="project" value="InterPro"/>
</dbReference>
<feature type="disulfide bond" evidence="20">
    <location>
        <begin position="547"/>
        <end position="558"/>
    </location>
</feature>
<dbReference type="FunFam" id="2.20.100.10:FF:000006">
    <property type="entry name" value="A disintegrin and metalloproteinase with thrombospondin motifs 1"/>
    <property type="match status" value="2"/>
</dbReference>
<feature type="binding site" evidence="16 22">
    <location>
        <position position="1309"/>
    </location>
    <ligand>
        <name>Zn(2+)</name>
        <dbReference type="ChEBI" id="CHEBI:29105"/>
        <note>catalytic</note>
    </ligand>
</feature>
<dbReference type="FunFam" id="2.60.120.830:FF:000001">
    <property type="entry name" value="A disintegrin and metalloproteinase with thrombospondin motifs 1"/>
    <property type="match status" value="2"/>
</dbReference>
<dbReference type="Gene3D" id="3.40.1620.60">
    <property type="match status" value="3"/>
</dbReference>
<name>A0A315W960_GAMAF</name>
<dbReference type="STRING" id="33528.ENSGAFP00000009184"/>
<dbReference type="PROSITE" id="PS50215">
    <property type="entry name" value="ADAM_MEPRO"/>
    <property type="match status" value="2"/>
</dbReference>
<dbReference type="PROSITE" id="PS50092">
    <property type="entry name" value="TSP1"/>
    <property type="match status" value="5"/>
</dbReference>
<feature type="binding site" evidence="16">
    <location>
        <position position="1373"/>
    </location>
    <ligand>
        <name>Ca(2+)</name>
        <dbReference type="ChEBI" id="CHEBI:29108"/>
        <label>2</label>
    </ligand>
</feature>
<feature type="disulfide bond" evidence="17">
    <location>
        <begin position="1414"/>
        <end position="1449"/>
    </location>
</feature>
<dbReference type="Gene3D" id="2.20.100.10">
    <property type="entry name" value="Thrombospondin type-1 (TSP1) repeat"/>
    <property type="match status" value="4"/>
</dbReference>
<feature type="binding site" description="in inhibited form" evidence="16">
    <location>
        <position position="1126"/>
    </location>
    <ligand>
        <name>Zn(2+)</name>
        <dbReference type="ChEBI" id="CHEBI:29105"/>
        <note>catalytic</note>
    </ligand>
</feature>
<gene>
    <name evidence="26" type="ORF">CCH79_00013206</name>
</gene>
<feature type="glycosylation site" description="N-linked (GlcNAc...) asparagine" evidence="21">
    <location>
        <position position="808"/>
    </location>
</feature>
<dbReference type="Pfam" id="PF19236">
    <property type="entry name" value="ADAMTS_CR_3"/>
    <property type="match status" value="2"/>
</dbReference>
<evidence type="ECO:0000256" key="16">
    <source>
        <dbReference type="PIRSR" id="PIRSR613273-2"/>
    </source>
</evidence>
<dbReference type="Proteomes" id="UP000250572">
    <property type="component" value="Unassembled WGS sequence"/>
</dbReference>
<feature type="binding site" evidence="19">
    <location>
        <position position="399"/>
    </location>
    <ligand>
        <name>Zn(2+)</name>
        <dbReference type="ChEBI" id="CHEBI:29105"/>
        <note>catalytic</note>
    </ligand>
</feature>
<feature type="disulfide bond" evidence="17">
    <location>
        <begin position="1270"/>
        <end position="1275"/>
    </location>
</feature>
<evidence type="ECO:0000256" key="12">
    <source>
        <dbReference type="ARBA" id="ARBA00023145"/>
    </source>
</evidence>
<dbReference type="InterPro" id="IPR013273">
    <property type="entry name" value="ADAMTS/ADAMTS-like"/>
</dbReference>
<feature type="binding site" evidence="16">
    <location>
        <position position="1259"/>
    </location>
    <ligand>
        <name>Ca(2+)</name>
        <dbReference type="ChEBI" id="CHEBI:29108"/>
        <label>1</label>
    </ligand>
</feature>
<dbReference type="GO" id="GO:0031012">
    <property type="term" value="C:extracellular matrix"/>
    <property type="evidence" value="ECO:0007669"/>
    <property type="project" value="TreeGrafter"/>
</dbReference>
<keyword evidence="2" id="KW-0964">Secreted</keyword>
<protein>
    <recommendedName>
        <fullName evidence="25">Peptidase M12B domain-containing protein</fullName>
    </recommendedName>
</protein>
<evidence type="ECO:0000256" key="7">
    <source>
        <dbReference type="ARBA" id="ARBA00022729"/>
    </source>
</evidence>